<organism evidence="2">
    <name type="scientific">Ixodes ricinus</name>
    <name type="common">Common tick</name>
    <name type="synonym">Acarus ricinus</name>
    <dbReference type="NCBI Taxonomy" id="34613"/>
    <lineage>
        <taxon>Eukaryota</taxon>
        <taxon>Metazoa</taxon>
        <taxon>Ecdysozoa</taxon>
        <taxon>Arthropoda</taxon>
        <taxon>Chelicerata</taxon>
        <taxon>Arachnida</taxon>
        <taxon>Acari</taxon>
        <taxon>Parasitiformes</taxon>
        <taxon>Ixodida</taxon>
        <taxon>Ixodoidea</taxon>
        <taxon>Ixodidae</taxon>
        <taxon>Ixodinae</taxon>
        <taxon>Ixodes</taxon>
    </lineage>
</organism>
<proteinExistence type="predicted"/>
<keyword evidence="1" id="KW-0472">Membrane</keyword>
<evidence type="ECO:0000313" key="2">
    <source>
        <dbReference type="EMBL" id="MXU82514.1"/>
    </source>
</evidence>
<feature type="transmembrane region" description="Helical" evidence="1">
    <location>
        <begin position="12"/>
        <end position="32"/>
    </location>
</feature>
<keyword evidence="1" id="KW-0812">Transmembrane</keyword>
<accession>A0A6B0U1J0</accession>
<dbReference type="AlphaFoldDB" id="A0A6B0U1J0"/>
<name>A0A6B0U1J0_IXORI</name>
<keyword evidence="1" id="KW-1133">Transmembrane helix</keyword>
<protein>
    <submittedName>
        <fullName evidence="2">Putative secreted protein</fullName>
    </submittedName>
</protein>
<reference evidence="2" key="1">
    <citation type="submission" date="2019-12" db="EMBL/GenBank/DDBJ databases">
        <title>An insight into the sialome of adult female Ixodes ricinus ticks feeding for 6 days.</title>
        <authorList>
            <person name="Perner J."/>
            <person name="Ribeiro J.M.C."/>
        </authorList>
    </citation>
    <scope>NUCLEOTIDE SEQUENCE</scope>
    <source>
        <strain evidence="2">Semi-engorged</strain>
        <tissue evidence="2">Salivary glands</tissue>
    </source>
</reference>
<evidence type="ECO:0000256" key="1">
    <source>
        <dbReference type="SAM" id="Phobius"/>
    </source>
</evidence>
<dbReference type="EMBL" id="GIFC01000431">
    <property type="protein sequence ID" value="MXU82514.1"/>
    <property type="molecule type" value="Transcribed_RNA"/>
</dbReference>
<sequence length="69" mass="7541">MLGTAPGRTTTYWLTAVRCAKVFPGVVLVALLHTVESCRRTQEETAPLSSEQFRSKALFLLVSSDSGRV</sequence>